<keyword evidence="1" id="KW-0812">Transmembrane</keyword>
<dbReference type="eggNOG" id="ENOG502ZFSC">
    <property type="taxonomic scope" value="Bacteria"/>
</dbReference>
<evidence type="ECO:0000313" key="2">
    <source>
        <dbReference type="EMBL" id="ABV49707.1"/>
    </source>
</evidence>
<dbReference type="Proteomes" id="UP000002014">
    <property type="component" value="Chromosome"/>
</dbReference>
<proteinExistence type="predicted"/>
<dbReference type="EMBL" id="CP000825">
    <property type="protein sequence ID" value="ABV49707.1"/>
    <property type="molecule type" value="Genomic_DNA"/>
</dbReference>
<dbReference type="HOGENOM" id="CLU_203259_0_0_3"/>
<feature type="transmembrane region" description="Helical" evidence="1">
    <location>
        <begin position="20"/>
        <end position="39"/>
    </location>
</feature>
<protein>
    <submittedName>
        <fullName evidence="2">Membrane protein</fullName>
    </submittedName>
</protein>
<feature type="transmembrane region" description="Helical" evidence="1">
    <location>
        <begin position="45"/>
        <end position="63"/>
    </location>
</feature>
<evidence type="ECO:0000256" key="1">
    <source>
        <dbReference type="SAM" id="Phobius"/>
    </source>
</evidence>
<gene>
    <name evidence="2" type="ordered locus">P9215_00881</name>
</gene>
<name>A8G276_PROM2</name>
<reference evidence="2 3" key="1">
    <citation type="journal article" date="2007" name="PLoS Genet.">
        <title>Patterns and implications of gene gain and loss in the evolution of Prochlorococcus.</title>
        <authorList>
            <person name="Kettler G.C."/>
            <person name="Martiny A.C."/>
            <person name="Huang K."/>
            <person name="Zucker J."/>
            <person name="Coleman M.L."/>
            <person name="Rodrigue S."/>
            <person name="Chen F."/>
            <person name="Lapidus A."/>
            <person name="Ferriera S."/>
            <person name="Johnson J."/>
            <person name="Steglich C."/>
            <person name="Church G.M."/>
            <person name="Richardson P."/>
            <person name="Chisholm S.W."/>
        </authorList>
    </citation>
    <scope>NUCLEOTIDE SEQUENCE [LARGE SCALE GENOMIC DNA]</scope>
    <source>
        <strain evidence="2 3">MIT 9215</strain>
    </source>
</reference>
<sequence>MKKTMLRLNGFNKLMQKKIVAFTPLFGALTFPLIVPITISKFGVNYGILSALLISSLWFIAMLRTSEMPH</sequence>
<dbReference type="AlphaFoldDB" id="A8G276"/>
<organism evidence="2 3">
    <name type="scientific">Prochlorococcus marinus (strain MIT 9215)</name>
    <dbReference type="NCBI Taxonomy" id="93060"/>
    <lineage>
        <taxon>Bacteria</taxon>
        <taxon>Bacillati</taxon>
        <taxon>Cyanobacteriota</taxon>
        <taxon>Cyanophyceae</taxon>
        <taxon>Synechococcales</taxon>
        <taxon>Prochlorococcaceae</taxon>
        <taxon>Prochlorococcus</taxon>
    </lineage>
</organism>
<accession>A8G276</accession>
<evidence type="ECO:0000313" key="3">
    <source>
        <dbReference type="Proteomes" id="UP000002014"/>
    </source>
</evidence>
<dbReference type="STRING" id="93060.P9215_00881"/>
<keyword evidence="1" id="KW-1133">Transmembrane helix</keyword>
<dbReference type="KEGG" id="pmh:P9215_00881"/>
<keyword evidence="1" id="KW-0472">Membrane</keyword>